<name>A0A3G5ABU1_9VIRU</name>
<dbReference type="InterPro" id="IPR015517">
    <property type="entry name" value="dCMP_deaminase-rel"/>
</dbReference>
<dbReference type="PIRSF" id="PIRSF006019">
    <property type="entry name" value="dCMP_deaminase"/>
    <property type="match status" value="1"/>
</dbReference>
<evidence type="ECO:0000256" key="3">
    <source>
        <dbReference type="ARBA" id="ARBA00022723"/>
    </source>
</evidence>
<evidence type="ECO:0000313" key="9">
    <source>
        <dbReference type="EMBL" id="AYV84044.1"/>
    </source>
</evidence>
<accession>A0A3G5ABU1</accession>
<dbReference type="GO" id="GO:0004132">
    <property type="term" value="F:dCMP deaminase activity"/>
    <property type="evidence" value="ECO:0007669"/>
    <property type="project" value="InterPro"/>
</dbReference>
<proteinExistence type="inferred from homology"/>
<dbReference type="InterPro" id="IPR016473">
    <property type="entry name" value="dCMP_deaminase"/>
</dbReference>
<dbReference type="PANTHER" id="PTHR11086">
    <property type="entry name" value="DEOXYCYTIDYLATE DEAMINASE-RELATED"/>
    <property type="match status" value="1"/>
</dbReference>
<feature type="binding site" evidence="7">
    <location>
        <position position="112"/>
    </location>
    <ligand>
        <name>Zn(2+)</name>
        <dbReference type="ChEBI" id="CHEBI:29105"/>
        <note>catalytic</note>
    </ligand>
</feature>
<evidence type="ECO:0000256" key="1">
    <source>
        <dbReference type="ARBA" id="ARBA00001947"/>
    </source>
</evidence>
<feature type="binding site" evidence="7">
    <location>
        <position position="109"/>
    </location>
    <ligand>
        <name>Zn(2+)</name>
        <dbReference type="ChEBI" id="CHEBI:29105"/>
        <note>catalytic</note>
    </ligand>
</feature>
<feature type="active site" description="Proton donor" evidence="6">
    <location>
        <position position="83"/>
    </location>
</feature>
<dbReference type="InterPro" id="IPR035105">
    <property type="entry name" value="Deoxycytidylate_deaminase_dom"/>
</dbReference>
<dbReference type="GO" id="GO:0008270">
    <property type="term" value="F:zinc ion binding"/>
    <property type="evidence" value="ECO:0007669"/>
    <property type="project" value="InterPro"/>
</dbReference>
<keyword evidence="5 7" id="KW-0862">Zinc</keyword>
<feature type="domain" description="CMP/dCMP-type deaminase" evidence="8">
    <location>
        <begin position="20"/>
        <end position="147"/>
    </location>
</feature>
<dbReference type="PROSITE" id="PS00903">
    <property type="entry name" value="CYT_DCMP_DEAMINASES_1"/>
    <property type="match status" value="1"/>
</dbReference>
<dbReference type="GO" id="GO:0006220">
    <property type="term" value="P:pyrimidine nucleotide metabolic process"/>
    <property type="evidence" value="ECO:0007669"/>
    <property type="project" value="InterPro"/>
</dbReference>
<organism evidence="9">
    <name type="scientific">Hyperionvirus sp</name>
    <dbReference type="NCBI Taxonomy" id="2487770"/>
    <lineage>
        <taxon>Viruses</taxon>
        <taxon>Varidnaviria</taxon>
        <taxon>Bamfordvirae</taxon>
        <taxon>Nucleocytoviricota</taxon>
        <taxon>Megaviricetes</taxon>
        <taxon>Imitervirales</taxon>
        <taxon>Mimiviridae</taxon>
        <taxon>Klosneuvirinae</taxon>
    </lineage>
</organism>
<feature type="binding site" evidence="7">
    <location>
        <position position="81"/>
    </location>
    <ligand>
        <name>Zn(2+)</name>
        <dbReference type="ChEBI" id="CHEBI:29105"/>
        <note>catalytic</note>
    </ligand>
</feature>
<dbReference type="Pfam" id="PF00383">
    <property type="entry name" value="dCMP_cyt_deam_1"/>
    <property type="match status" value="1"/>
</dbReference>
<keyword evidence="4" id="KW-0378">Hydrolase</keyword>
<evidence type="ECO:0000256" key="5">
    <source>
        <dbReference type="ARBA" id="ARBA00022833"/>
    </source>
</evidence>
<comment type="similarity">
    <text evidence="2">Belongs to the cytidine and deoxycytidylate deaminase family.</text>
</comment>
<dbReference type="PANTHER" id="PTHR11086:SF18">
    <property type="entry name" value="DEOXYCYTIDYLATE DEAMINASE"/>
    <property type="match status" value="1"/>
</dbReference>
<evidence type="ECO:0000256" key="6">
    <source>
        <dbReference type="PIRSR" id="PIRSR006019-1"/>
    </source>
</evidence>
<dbReference type="SUPFAM" id="SSF53927">
    <property type="entry name" value="Cytidine deaminase-like"/>
    <property type="match status" value="1"/>
</dbReference>
<reference evidence="9" key="1">
    <citation type="submission" date="2018-10" db="EMBL/GenBank/DDBJ databases">
        <title>Hidden diversity of soil giant viruses.</title>
        <authorList>
            <person name="Schulz F."/>
            <person name="Alteio L."/>
            <person name="Goudeau D."/>
            <person name="Ryan E.M."/>
            <person name="Malmstrom R.R."/>
            <person name="Blanchard J."/>
            <person name="Woyke T."/>
        </authorList>
    </citation>
    <scope>NUCLEOTIDE SEQUENCE</scope>
    <source>
        <strain evidence="9">HYV1</strain>
    </source>
</reference>
<evidence type="ECO:0000256" key="4">
    <source>
        <dbReference type="ARBA" id="ARBA00022801"/>
    </source>
</evidence>
<dbReference type="InterPro" id="IPR002125">
    <property type="entry name" value="CMP_dCMP_dom"/>
</dbReference>
<dbReference type="InterPro" id="IPR016193">
    <property type="entry name" value="Cytidine_deaminase-like"/>
</dbReference>
<evidence type="ECO:0000256" key="2">
    <source>
        <dbReference type="ARBA" id="ARBA00006576"/>
    </source>
</evidence>
<dbReference type="Gene3D" id="3.40.140.10">
    <property type="entry name" value="Cytidine Deaminase, domain 2"/>
    <property type="match status" value="1"/>
</dbReference>
<sequence>MDSKVKDILDSILKLDHRPSWDEYFMMVAFLISKRSSCERLNVGCVITNNNRIISTGYNGHIKGAEHTSVVVDGHEQMTIHAETNAVADAASRGVKLEGSTAYVTDYPCINCAKNLISAGIKHIYYCNDYKNNPLCEKLYEMANVKITKLQY</sequence>
<dbReference type="CDD" id="cd01286">
    <property type="entry name" value="deoxycytidylate_deaminase"/>
    <property type="match status" value="1"/>
</dbReference>
<comment type="cofactor">
    <cofactor evidence="1 7">
        <name>Zn(2+)</name>
        <dbReference type="ChEBI" id="CHEBI:29105"/>
    </cofactor>
</comment>
<protein>
    <recommendedName>
        <fullName evidence="8">CMP/dCMP-type deaminase domain-containing protein</fullName>
    </recommendedName>
</protein>
<dbReference type="EMBL" id="MK072398">
    <property type="protein sequence ID" value="AYV84044.1"/>
    <property type="molecule type" value="Genomic_DNA"/>
</dbReference>
<evidence type="ECO:0000259" key="8">
    <source>
        <dbReference type="PROSITE" id="PS51747"/>
    </source>
</evidence>
<evidence type="ECO:0000256" key="7">
    <source>
        <dbReference type="PIRSR" id="PIRSR006019-2"/>
    </source>
</evidence>
<dbReference type="InterPro" id="IPR016192">
    <property type="entry name" value="APOBEC/CMP_deaminase_Zn-bd"/>
</dbReference>
<keyword evidence="3 7" id="KW-0479">Metal-binding</keyword>
<gene>
    <name evidence="9" type="ORF">Hyperionvirus16_19</name>
</gene>
<dbReference type="PROSITE" id="PS51747">
    <property type="entry name" value="CYT_DCMP_DEAMINASES_2"/>
    <property type="match status" value="1"/>
</dbReference>